<organism evidence="12 13">
    <name type="scientific">Candidatus Uhrbacteria bacterium GW2011_GWA2_52_8d</name>
    <dbReference type="NCBI Taxonomy" id="1618979"/>
    <lineage>
        <taxon>Bacteria</taxon>
        <taxon>Candidatus Uhriibacteriota</taxon>
    </lineage>
</organism>
<dbReference type="InterPro" id="IPR029001">
    <property type="entry name" value="ITPase-like_fam"/>
</dbReference>
<evidence type="ECO:0000313" key="13">
    <source>
        <dbReference type="Proteomes" id="UP000034054"/>
    </source>
</evidence>
<dbReference type="GO" id="GO:0009146">
    <property type="term" value="P:purine nucleoside triphosphate catabolic process"/>
    <property type="evidence" value="ECO:0007669"/>
    <property type="project" value="UniProtKB-UniRule"/>
</dbReference>
<evidence type="ECO:0000256" key="9">
    <source>
        <dbReference type="ARBA" id="ARBA00052017"/>
    </source>
</evidence>
<dbReference type="PANTHER" id="PTHR11067">
    <property type="entry name" value="INOSINE TRIPHOSPHATE PYROPHOSPHATASE/HAM1 PROTEIN"/>
    <property type="match status" value="1"/>
</dbReference>
<dbReference type="InterPro" id="IPR002637">
    <property type="entry name" value="RdgB/HAM1"/>
</dbReference>
<comment type="caution">
    <text evidence="10">Lacks conserved residue(s) required for the propagation of feature annotation.</text>
</comment>
<comment type="catalytic activity">
    <reaction evidence="9 10">
        <text>XTP + H2O = XMP + diphosphate + H(+)</text>
        <dbReference type="Rhea" id="RHEA:28610"/>
        <dbReference type="ChEBI" id="CHEBI:15377"/>
        <dbReference type="ChEBI" id="CHEBI:15378"/>
        <dbReference type="ChEBI" id="CHEBI:33019"/>
        <dbReference type="ChEBI" id="CHEBI:57464"/>
        <dbReference type="ChEBI" id="CHEBI:61314"/>
        <dbReference type="EC" id="3.6.1.66"/>
    </reaction>
</comment>
<evidence type="ECO:0000256" key="10">
    <source>
        <dbReference type="HAMAP-Rule" id="MF_01405"/>
    </source>
</evidence>
<feature type="active site" description="Proton acceptor" evidence="10">
    <location>
        <position position="70"/>
    </location>
</feature>
<dbReference type="GO" id="GO:0005829">
    <property type="term" value="C:cytosol"/>
    <property type="evidence" value="ECO:0007669"/>
    <property type="project" value="TreeGrafter"/>
</dbReference>
<comment type="function">
    <text evidence="10">Pyrophosphatase that catalyzes the hydrolysis of nucleoside triphosphates to their monophosphate derivatives, with a high preference for the non-canonical purine nucleotides XTP (xanthosine triphosphate), dITP (deoxyinosine triphosphate) and ITP. Seems to function as a house-cleaning enzyme that removes non-canonical purine nucleotides from the nucleotide pool, thus preventing their incorporation into DNA/RNA and avoiding chromosomal lesions.</text>
</comment>
<feature type="binding site" evidence="10">
    <location>
        <position position="178"/>
    </location>
    <ligand>
        <name>substrate</name>
    </ligand>
</feature>
<comment type="cofactor">
    <cofactor evidence="10">
        <name>Mg(2+)</name>
        <dbReference type="ChEBI" id="CHEBI:18420"/>
    </cofactor>
    <text evidence="10">Binds 1 Mg(2+) ion per subunit.</text>
</comment>
<dbReference type="GO" id="GO:0009117">
    <property type="term" value="P:nucleotide metabolic process"/>
    <property type="evidence" value="ECO:0007669"/>
    <property type="project" value="UniProtKB-KW"/>
</dbReference>
<keyword evidence="7 10" id="KW-0546">Nucleotide metabolism</keyword>
<accession>A0A0G1ZY40</accession>
<comment type="catalytic activity">
    <reaction evidence="10">
        <text>ITP + H2O = IMP + diphosphate + H(+)</text>
        <dbReference type="Rhea" id="RHEA:29399"/>
        <dbReference type="ChEBI" id="CHEBI:15377"/>
        <dbReference type="ChEBI" id="CHEBI:15378"/>
        <dbReference type="ChEBI" id="CHEBI:33019"/>
        <dbReference type="ChEBI" id="CHEBI:58053"/>
        <dbReference type="ChEBI" id="CHEBI:61402"/>
        <dbReference type="EC" id="3.6.1.66"/>
    </reaction>
</comment>
<sequence>MKRLIFATHNPGKIEEMRQLVADLGMDVLSADEAGVHEDVEEDGTTFAENAFKKARFVASKTGEWAVADDSGIMIDALAGRPGVYTARWAGEGASDEELVRHTLEQLKDVEEGKRGASFHSVVALVSPDGEEQTFEGVVEGKVVFEPRGTHRPKLPYDVLFCPIGQNRTFAEMSDEQKNALSHRGRAFQKLKAFLRTSILVRE</sequence>
<comment type="caution">
    <text evidence="12">The sequence shown here is derived from an EMBL/GenBank/DDBJ whole genome shotgun (WGS) entry which is preliminary data.</text>
</comment>
<dbReference type="GO" id="GO:0036222">
    <property type="term" value="F:XTP diphosphatase activity"/>
    <property type="evidence" value="ECO:0007669"/>
    <property type="project" value="UniProtKB-UniRule"/>
</dbReference>
<keyword evidence="3 10" id="KW-0479">Metal-binding</keyword>
<dbReference type="Proteomes" id="UP000034054">
    <property type="component" value="Unassembled WGS sequence"/>
</dbReference>
<reference evidence="12 13" key="1">
    <citation type="journal article" date="2015" name="Nature">
        <title>rRNA introns, odd ribosomes, and small enigmatic genomes across a large radiation of phyla.</title>
        <authorList>
            <person name="Brown C.T."/>
            <person name="Hug L.A."/>
            <person name="Thomas B.C."/>
            <person name="Sharon I."/>
            <person name="Castelle C.J."/>
            <person name="Singh A."/>
            <person name="Wilkins M.J."/>
            <person name="Williams K.H."/>
            <person name="Banfield J.F."/>
        </authorList>
    </citation>
    <scope>NUCLEOTIDE SEQUENCE [LARGE SCALE GENOMIC DNA]</scope>
</reference>
<dbReference type="HAMAP" id="MF_01405">
    <property type="entry name" value="Non_canon_purine_NTPase"/>
    <property type="match status" value="1"/>
</dbReference>
<dbReference type="EC" id="3.6.1.66" evidence="10"/>
<comment type="similarity">
    <text evidence="1 10 11">Belongs to the HAM1 NTPase family.</text>
</comment>
<evidence type="ECO:0000256" key="11">
    <source>
        <dbReference type="RuleBase" id="RU003781"/>
    </source>
</evidence>
<comment type="catalytic activity">
    <reaction evidence="8 10">
        <text>dITP + H2O = dIMP + diphosphate + H(+)</text>
        <dbReference type="Rhea" id="RHEA:28342"/>
        <dbReference type="ChEBI" id="CHEBI:15377"/>
        <dbReference type="ChEBI" id="CHEBI:15378"/>
        <dbReference type="ChEBI" id="CHEBI:33019"/>
        <dbReference type="ChEBI" id="CHEBI:61194"/>
        <dbReference type="ChEBI" id="CHEBI:61382"/>
        <dbReference type="EC" id="3.6.1.66"/>
    </reaction>
</comment>
<evidence type="ECO:0000256" key="6">
    <source>
        <dbReference type="ARBA" id="ARBA00022842"/>
    </source>
</evidence>
<dbReference type="PATRIC" id="fig|1618979.3.peg.101"/>
<keyword evidence="6 10" id="KW-0460">Magnesium</keyword>
<dbReference type="GO" id="GO:0017111">
    <property type="term" value="F:ribonucleoside triphosphate phosphatase activity"/>
    <property type="evidence" value="ECO:0007669"/>
    <property type="project" value="InterPro"/>
</dbReference>
<dbReference type="Gene3D" id="3.90.950.10">
    <property type="match status" value="1"/>
</dbReference>
<comment type="subunit">
    <text evidence="2 10">Homodimer.</text>
</comment>
<dbReference type="GO" id="GO:0000166">
    <property type="term" value="F:nucleotide binding"/>
    <property type="evidence" value="ECO:0007669"/>
    <property type="project" value="UniProtKB-KW"/>
</dbReference>
<name>A0A0G1ZY40_9BACT</name>
<dbReference type="GO" id="GO:0046872">
    <property type="term" value="F:metal ion binding"/>
    <property type="evidence" value="ECO:0007669"/>
    <property type="project" value="UniProtKB-KW"/>
</dbReference>
<dbReference type="EMBL" id="LCRH01000005">
    <property type="protein sequence ID" value="KKW33357.1"/>
    <property type="molecule type" value="Genomic_DNA"/>
</dbReference>
<protein>
    <recommendedName>
        <fullName evidence="10">dITP/XTP pyrophosphatase</fullName>
        <ecNumber evidence="10">3.6.1.66</ecNumber>
    </recommendedName>
    <alternativeName>
        <fullName evidence="10">Non-canonical purine NTP pyrophosphatase</fullName>
    </alternativeName>
    <alternativeName>
        <fullName evidence="10">Non-standard purine NTP pyrophosphatase</fullName>
    </alternativeName>
    <alternativeName>
        <fullName evidence="10">Nucleoside-triphosphate diphosphatase</fullName>
    </alternativeName>
    <alternativeName>
        <fullName evidence="10">Nucleoside-triphosphate pyrophosphatase</fullName>
        <shortName evidence="10">NTPase</shortName>
    </alternativeName>
</protein>
<gene>
    <name evidence="12" type="ORF">UY76_C0005G0011</name>
</gene>
<feature type="binding site" evidence="10">
    <location>
        <position position="71"/>
    </location>
    <ligand>
        <name>substrate</name>
    </ligand>
</feature>
<evidence type="ECO:0000256" key="4">
    <source>
        <dbReference type="ARBA" id="ARBA00022741"/>
    </source>
</evidence>
<evidence type="ECO:0000256" key="1">
    <source>
        <dbReference type="ARBA" id="ARBA00008023"/>
    </source>
</evidence>
<dbReference type="InterPro" id="IPR020922">
    <property type="entry name" value="dITP/XTP_pyrophosphatase"/>
</dbReference>
<evidence type="ECO:0000313" key="12">
    <source>
        <dbReference type="EMBL" id="KKW33357.1"/>
    </source>
</evidence>
<evidence type="ECO:0000256" key="8">
    <source>
        <dbReference type="ARBA" id="ARBA00051875"/>
    </source>
</evidence>
<evidence type="ECO:0000256" key="2">
    <source>
        <dbReference type="ARBA" id="ARBA00011738"/>
    </source>
</evidence>
<proteinExistence type="inferred from homology"/>
<evidence type="ECO:0000256" key="7">
    <source>
        <dbReference type="ARBA" id="ARBA00023080"/>
    </source>
</evidence>
<feature type="binding site" evidence="10">
    <location>
        <begin position="183"/>
        <end position="184"/>
    </location>
    <ligand>
        <name>substrate</name>
    </ligand>
</feature>
<dbReference type="GO" id="GO:0036220">
    <property type="term" value="F:ITP diphosphatase activity"/>
    <property type="evidence" value="ECO:0007669"/>
    <property type="project" value="UniProtKB-UniRule"/>
</dbReference>
<dbReference type="Pfam" id="PF01725">
    <property type="entry name" value="Ham1p_like"/>
    <property type="match status" value="1"/>
</dbReference>
<feature type="binding site" evidence="10">
    <location>
        <position position="70"/>
    </location>
    <ligand>
        <name>Mg(2+)</name>
        <dbReference type="ChEBI" id="CHEBI:18420"/>
    </ligand>
</feature>
<evidence type="ECO:0000256" key="5">
    <source>
        <dbReference type="ARBA" id="ARBA00022801"/>
    </source>
</evidence>
<dbReference type="PANTHER" id="PTHR11067:SF9">
    <property type="entry name" value="INOSINE TRIPHOSPHATE PYROPHOSPHATASE"/>
    <property type="match status" value="1"/>
</dbReference>
<keyword evidence="5 10" id="KW-0378">Hydrolase</keyword>
<feature type="binding site" evidence="10">
    <location>
        <position position="41"/>
    </location>
    <ligand>
        <name>Mg(2+)</name>
        <dbReference type="ChEBI" id="CHEBI:18420"/>
    </ligand>
</feature>
<dbReference type="CDD" id="cd00515">
    <property type="entry name" value="HAM1"/>
    <property type="match status" value="1"/>
</dbReference>
<feature type="binding site" evidence="10">
    <location>
        <begin position="8"/>
        <end position="13"/>
    </location>
    <ligand>
        <name>substrate</name>
    </ligand>
</feature>
<keyword evidence="4 10" id="KW-0547">Nucleotide-binding</keyword>
<dbReference type="FunFam" id="3.90.950.10:FF:000001">
    <property type="entry name" value="dITP/XTP pyrophosphatase"/>
    <property type="match status" value="1"/>
</dbReference>
<dbReference type="AlphaFoldDB" id="A0A0G1ZY40"/>
<dbReference type="SUPFAM" id="SSF52972">
    <property type="entry name" value="ITPase-like"/>
    <property type="match status" value="1"/>
</dbReference>
<evidence type="ECO:0000256" key="3">
    <source>
        <dbReference type="ARBA" id="ARBA00022723"/>
    </source>
</evidence>
<dbReference type="GO" id="GO:0035870">
    <property type="term" value="F:dITP diphosphatase activity"/>
    <property type="evidence" value="ECO:0007669"/>
    <property type="project" value="UniProtKB-UniRule"/>
</dbReference>
<dbReference type="NCBIfam" id="TIGR00042">
    <property type="entry name" value="RdgB/HAM1 family non-canonical purine NTP pyrophosphatase"/>
    <property type="match status" value="1"/>
</dbReference>